<reference evidence="3" key="3">
    <citation type="submission" date="2024-02" db="EMBL/GenBank/DDBJ databases">
        <title>Comparative genomics of Cryptococcus and Kwoniella reveals pathogenesis evolution and contrasting modes of karyotype evolution via chromosome fusion or intercentromeric recombination.</title>
        <authorList>
            <person name="Coelho M.A."/>
            <person name="David-Palma M."/>
            <person name="Shea T."/>
            <person name="Bowers K."/>
            <person name="McGinley-Smith S."/>
            <person name="Mohammad A.W."/>
            <person name="Gnirke A."/>
            <person name="Yurkov A.M."/>
            <person name="Nowrousian M."/>
            <person name="Sun S."/>
            <person name="Cuomo C.A."/>
            <person name="Heitman J."/>
        </authorList>
    </citation>
    <scope>NUCLEOTIDE SEQUENCE</scope>
    <source>
        <strain evidence="3">CBS 10117</strain>
    </source>
</reference>
<dbReference type="Proteomes" id="UP000078595">
    <property type="component" value="Chromosome 8"/>
</dbReference>
<proteinExistence type="predicted"/>
<dbReference type="EMBL" id="KI894038">
    <property type="protein sequence ID" value="OBR81299.1"/>
    <property type="molecule type" value="Genomic_DNA"/>
</dbReference>
<reference evidence="3" key="2">
    <citation type="submission" date="2013-07" db="EMBL/GenBank/DDBJ databases">
        <authorList>
            <consortium name="The Broad Institute Genome Sequencing Platform"/>
            <person name="Cuomo C."/>
            <person name="Litvintseva A."/>
            <person name="Chen Y."/>
            <person name="Heitman J."/>
            <person name="Sun S."/>
            <person name="Springer D."/>
            <person name="Dromer F."/>
            <person name="Young S.K."/>
            <person name="Zeng Q."/>
            <person name="Gargeya S."/>
            <person name="Fitzgerald M."/>
            <person name="Abouelleil A."/>
            <person name="Alvarado L."/>
            <person name="Berlin A.M."/>
            <person name="Chapman S.B."/>
            <person name="Dewar J."/>
            <person name="Goldberg J."/>
            <person name="Griggs A."/>
            <person name="Gujja S."/>
            <person name="Hansen M."/>
            <person name="Howarth C."/>
            <person name="Imamovic A."/>
            <person name="Larimer J."/>
            <person name="McCowan C."/>
            <person name="Murphy C."/>
            <person name="Pearson M."/>
            <person name="Priest M."/>
            <person name="Roberts A."/>
            <person name="Saif S."/>
            <person name="Shea T."/>
            <person name="Sykes S."/>
            <person name="Wortman J."/>
            <person name="Nusbaum C."/>
            <person name="Birren B."/>
        </authorList>
    </citation>
    <scope>NUCLEOTIDE SEQUENCE</scope>
    <source>
        <strain evidence="3">CBS 10117</strain>
    </source>
</reference>
<evidence type="ECO:0000313" key="2">
    <source>
        <dbReference type="EMBL" id="OBR81299.1"/>
    </source>
</evidence>
<gene>
    <name evidence="2" type="ORF">I303_08685</name>
    <name evidence="3" type="ORF">I303_106672</name>
</gene>
<evidence type="ECO:0000313" key="4">
    <source>
        <dbReference type="Proteomes" id="UP000078595"/>
    </source>
</evidence>
<evidence type="ECO:0000313" key="3">
    <source>
        <dbReference type="EMBL" id="WWC64065.1"/>
    </source>
</evidence>
<dbReference type="KEGG" id="kdj:28972384"/>
<keyword evidence="4" id="KW-1185">Reference proteome</keyword>
<accession>A0A1A5ZU12</accession>
<protein>
    <submittedName>
        <fullName evidence="2">Uncharacterized protein</fullName>
    </submittedName>
</protein>
<organism evidence="2">
    <name type="scientific">Kwoniella dejecticola CBS 10117</name>
    <dbReference type="NCBI Taxonomy" id="1296121"/>
    <lineage>
        <taxon>Eukaryota</taxon>
        <taxon>Fungi</taxon>
        <taxon>Dikarya</taxon>
        <taxon>Basidiomycota</taxon>
        <taxon>Agaricomycotina</taxon>
        <taxon>Tremellomycetes</taxon>
        <taxon>Tremellales</taxon>
        <taxon>Cryptococcaceae</taxon>
        <taxon>Kwoniella</taxon>
    </lineage>
</organism>
<sequence>MLLWYWPERYPSLRDVSADNSPSYPKGYLFDSGVYHYRYRCTKNTASACPSTSRGTARQWLSYNNLASAMARTARAGSGPIQSDIGMSGRQGDDICMLLDTYNTEAQKSGEEALRIWCEGHRRNIRADESDIAIKVVNSKEEFESDATGEAVGETGSVGVNENGEPTTPVEANPASYEEWKSQISQKYAGWTLGDVRNGPPTVVDGFIWPINVPSTDASGTAQSSTT</sequence>
<dbReference type="RefSeq" id="XP_018259141.1">
    <property type="nucleotide sequence ID" value="XM_018411940.1"/>
</dbReference>
<evidence type="ECO:0000256" key="1">
    <source>
        <dbReference type="SAM" id="MobiDB-lite"/>
    </source>
</evidence>
<reference evidence="2" key="1">
    <citation type="submission" date="2013-07" db="EMBL/GenBank/DDBJ databases">
        <title>The Genome Sequence of Cryptococcus dejecticola CBS10117.</title>
        <authorList>
            <consortium name="The Broad Institute Genome Sequencing Platform"/>
            <person name="Cuomo C."/>
            <person name="Litvintseva A."/>
            <person name="Chen Y."/>
            <person name="Heitman J."/>
            <person name="Sun S."/>
            <person name="Springer D."/>
            <person name="Dromer F."/>
            <person name="Young S.K."/>
            <person name="Zeng Q."/>
            <person name="Gargeya S."/>
            <person name="Fitzgerald M."/>
            <person name="Abouelleil A."/>
            <person name="Alvarado L."/>
            <person name="Berlin A.M."/>
            <person name="Chapman S.B."/>
            <person name="Dewar J."/>
            <person name="Goldberg J."/>
            <person name="Griggs A."/>
            <person name="Gujja S."/>
            <person name="Hansen M."/>
            <person name="Howarth C."/>
            <person name="Imamovic A."/>
            <person name="Larimer J."/>
            <person name="McCowan C."/>
            <person name="Murphy C."/>
            <person name="Pearson M."/>
            <person name="Priest M."/>
            <person name="Roberts A."/>
            <person name="Saif S."/>
            <person name="Shea T."/>
            <person name="Sykes S."/>
            <person name="Wortman J."/>
            <person name="Nusbaum C."/>
            <person name="Birren B."/>
        </authorList>
    </citation>
    <scope>NUCLEOTIDE SEQUENCE [LARGE SCALE GENOMIC DNA]</scope>
    <source>
        <strain evidence="2">CBS 10117</strain>
    </source>
</reference>
<feature type="region of interest" description="Disordered" evidence="1">
    <location>
        <begin position="143"/>
        <end position="174"/>
    </location>
</feature>
<dbReference type="AlphaFoldDB" id="A0A1A5ZU12"/>
<dbReference type="GeneID" id="28972384"/>
<dbReference type="EMBL" id="CP144537">
    <property type="protein sequence ID" value="WWC64065.1"/>
    <property type="molecule type" value="Genomic_DNA"/>
</dbReference>
<name>A0A1A5ZU12_9TREE</name>
<dbReference type="VEuPathDB" id="FungiDB:I303_08685"/>